<gene>
    <name evidence="2" type="ORF">SCHPADRAFT_947648</name>
</gene>
<keyword evidence="3" id="KW-1185">Reference proteome</keyword>
<feature type="compositionally biased region" description="Polar residues" evidence="1">
    <location>
        <begin position="1"/>
        <end position="13"/>
    </location>
</feature>
<evidence type="ECO:0000313" key="2">
    <source>
        <dbReference type="EMBL" id="KLO04510.1"/>
    </source>
</evidence>
<feature type="compositionally biased region" description="Polar residues" evidence="1">
    <location>
        <begin position="20"/>
        <end position="31"/>
    </location>
</feature>
<accession>A0A0H2QY72</accession>
<evidence type="ECO:0000313" key="3">
    <source>
        <dbReference type="Proteomes" id="UP000053477"/>
    </source>
</evidence>
<feature type="region of interest" description="Disordered" evidence="1">
    <location>
        <begin position="1"/>
        <end position="69"/>
    </location>
</feature>
<proteinExistence type="predicted"/>
<name>A0A0H2QY72_9AGAM</name>
<protein>
    <submittedName>
        <fullName evidence="2">Uncharacterized protein</fullName>
    </submittedName>
</protein>
<evidence type="ECO:0000256" key="1">
    <source>
        <dbReference type="SAM" id="MobiDB-lite"/>
    </source>
</evidence>
<dbReference type="Proteomes" id="UP000053477">
    <property type="component" value="Unassembled WGS sequence"/>
</dbReference>
<sequence length="207" mass="22819">MNQNPNRPQSPINSERDSSSESAENSTQLLHTSHHPSPSPTNHWNDPPNAWSDANDWPSDLESEGSNPEGFIGFLDLGFRRPARHPRVNSYHSSFEEESDYTHRSHYPSTPHSSASSIIFDPVIRLGGRALARAIDNPSRPPSPPRIPLPDPTPETLARFNNGYPPVSHFIGNFYRRLASPAPPVLTTDCSASETSIHSDSLPASNL</sequence>
<feature type="region of interest" description="Disordered" evidence="1">
    <location>
        <begin position="134"/>
        <end position="154"/>
    </location>
</feature>
<reference evidence="2 3" key="1">
    <citation type="submission" date="2015-04" db="EMBL/GenBank/DDBJ databases">
        <title>Complete genome sequence of Schizopora paradoxa KUC8140, a cosmopolitan wood degrader in East Asia.</title>
        <authorList>
            <consortium name="DOE Joint Genome Institute"/>
            <person name="Min B."/>
            <person name="Park H."/>
            <person name="Jang Y."/>
            <person name="Kim J.-J."/>
            <person name="Kim K.H."/>
            <person name="Pangilinan J."/>
            <person name="Lipzen A."/>
            <person name="Riley R."/>
            <person name="Grigoriev I.V."/>
            <person name="Spatafora J.W."/>
            <person name="Choi I.-G."/>
        </authorList>
    </citation>
    <scope>NUCLEOTIDE SEQUENCE [LARGE SCALE GENOMIC DNA]</scope>
    <source>
        <strain evidence="2 3">KUC8140</strain>
    </source>
</reference>
<dbReference type="AlphaFoldDB" id="A0A0H2QY72"/>
<organism evidence="2 3">
    <name type="scientific">Schizopora paradoxa</name>
    <dbReference type="NCBI Taxonomy" id="27342"/>
    <lineage>
        <taxon>Eukaryota</taxon>
        <taxon>Fungi</taxon>
        <taxon>Dikarya</taxon>
        <taxon>Basidiomycota</taxon>
        <taxon>Agaricomycotina</taxon>
        <taxon>Agaricomycetes</taxon>
        <taxon>Hymenochaetales</taxon>
        <taxon>Schizoporaceae</taxon>
        <taxon>Schizopora</taxon>
    </lineage>
</organism>
<feature type="compositionally biased region" description="Pro residues" evidence="1">
    <location>
        <begin position="139"/>
        <end position="153"/>
    </location>
</feature>
<dbReference type="InParanoid" id="A0A0H2QY72"/>
<dbReference type="EMBL" id="KQ086517">
    <property type="protein sequence ID" value="KLO04510.1"/>
    <property type="molecule type" value="Genomic_DNA"/>
</dbReference>